<sequence>MHALIIGIDDYLENTGIDKLRGAVADADRIRNWLIDDFQVSPFQIRDLRNEKATRGAIIQALVDLSINPRIQHDDPILIYYAGYGSEALAPKRWRWGSPRIQMIVPWDYKHPDGHDRVVWGIPDRTLGVLLDQMAKRKGNNITVVFDSCSSDYGSQLRSEVRVRGIGLQERELPADLDEDLVLPSTVGSRALHNFQRRGSRSHVFLSACALHERASEIKSTGTFTRAFLRALKGTNTAEVTYEGLIERMGNLPLQTPQCEGYYRTRFLFDRKVSNIKSVLSATLKNGSLTIAGAGAFHGISIGSQFAIWRSQSDLPNNPLVIVTVNAVRGHESMAPFKQKFESMAPFRMKVRRFVAQIKENPKPQLFIHVPQSIQNMDCFISMISENENRHPLSIIITQDAFSASIGLTYLDDTQEIGFKMLNPEEQGQEIRHTIETTADDLHGALSHLCSYYYLRDYANTNPRTMEDTVPSSKFTIDMFTLEENDEEIYMPSGPNLNIEGTGVELTLGPHNEEEPYGFKITNNTNFPVFPYLFYFNSSDFSITLIYQPTAIAPSPSLPGHSSLKVGYGSAGATPQNFDFSDDNLDLEQGYLRLYVSNQYVDPSYLEQGPISGRTGRTKGVGFRHHPSIWGAITVPMTLTRGEESTPVRMIGVIGSRANGKSTFLEEFFYSLYGTTSLRPRFANEFVKEYLIKLPGPDEEELAFVDLPAFEDNNIDTHVSMLQAMVSYMATQ</sequence>
<gene>
    <name evidence="2" type="ORF">EST38_g10463</name>
</gene>
<dbReference type="PANTHER" id="PTHR48104">
    <property type="entry name" value="METACASPASE-4"/>
    <property type="match status" value="1"/>
</dbReference>
<dbReference type="PANTHER" id="PTHR48104:SF30">
    <property type="entry name" value="METACASPASE-1"/>
    <property type="match status" value="1"/>
</dbReference>
<dbReference type="EMBL" id="SDEE01000558">
    <property type="protein sequence ID" value="RXW15391.1"/>
    <property type="molecule type" value="Genomic_DNA"/>
</dbReference>
<dbReference type="OrthoDB" id="3223806at2759"/>
<dbReference type="GO" id="GO:0005737">
    <property type="term" value="C:cytoplasm"/>
    <property type="evidence" value="ECO:0007669"/>
    <property type="project" value="TreeGrafter"/>
</dbReference>
<name>A0A4Q2D9I5_9AGAR</name>
<reference evidence="2 3" key="1">
    <citation type="submission" date="2019-01" db="EMBL/GenBank/DDBJ databases">
        <title>Draft genome sequence of Psathyrella aberdarensis IHI B618.</title>
        <authorList>
            <person name="Buettner E."/>
            <person name="Kellner H."/>
        </authorList>
    </citation>
    <scope>NUCLEOTIDE SEQUENCE [LARGE SCALE GENOMIC DNA]</scope>
    <source>
        <strain evidence="2 3">IHI B618</strain>
    </source>
</reference>
<dbReference type="GO" id="GO:0004197">
    <property type="term" value="F:cysteine-type endopeptidase activity"/>
    <property type="evidence" value="ECO:0007669"/>
    <property type="project" value="TreeGrafter"/>
</dbReference>
<accession>A0A4Q2D9I5</accession>
<dbReference type="Proteomes" id="UP000290288">
    <property type="component" value="Unassembled WGS sequence"/>
</dbReference>
<dbReference type="GO" id="GO:0006508">
    <property type="term" value="P:proteolysis"/>
    <property type="evidence" value="ECO:0007669"/>
    <property type="project" value="TreeGrafter"/>
</dbReference>
<proteinExistence type="inferred from homology"/>
<dbReference type="Gene3D" id="3.40.50.1460">
    <property type="match status" value="1"/>
</dbReference>
<evidence type="ECO:0000313" key="3">
    <source>
        <dbReference type="Proteomes" id="UP000290288"/>
    </source>
</evidence>
<keyword evidence="3" id="KW-1185">Reference proteome</keyword>
<dbReference type="AlphaFoldDB" id="A0A4Q2D9I5"/>
<dbReference type="InterPro" id="IPR029030">
    <property type="entry name" value="Caspase-like_dom_sf"/>
</dbReference>
<comment type="similarity">
    <text evidence="1">Belongs to the peptidase C14B family.</text>
</comment>
<evidence type="ECO:0000313" key="2">
    <source>
        <dbReference type="EMBL" id="RXW15391.1"/>
    </source>
</evidence>
<comment type="caution">
    <text evidence="2">The sequence shown here is derived from an EMBL/GenBank/DDBJ whole genome shotgun (WGS) entry which is preliminary data.</text>
</comment>
<protein>
    <submittedName>
        <fullName evidence="2">Uncharacterized protein</fullName>
    </submittedName>
</protein>
<dbReference type="InterPro" id="IPR050452">
    <property type="entry name" value="Metacaspase"/>
</dbReference>
<organism evidence="2 3">
    <name type="scientific">Candolleomyces aberdarensis</name>
    <dbReference type="NCBI Taxonomy" id="2316362"/>
    <lineage>
        <taxon>Eukaryota</taxon>
        <taxon>Fungi</taxon>
        <taxon>Dikarya</taxon>
        <taxon>Basidiomycota</taxon>
        <taxon>Agaricomycotina</taxon>
        <taxon>Agaricomycetes</taxon>
        <taxon>Agaricomycetidae</taxon>
        <taxon>Agaricales</taxon>
        <taxon>Agaricineae</taxon>
        <taxon>Psathyrellaceae</taxon>
        <taxon>Candolleomyces</taxon>
    </lineage>
</organism>
<evidence type="ECO:0000256" key="1">
    <source>
        <dbReference type="ARBA" id="ARBA00009005"/>
    </source>
</evidence>
<dbReference type="SUPFAM" id="SSF52129">
    <property type="entry name" value="Caspase-like"/>
    <property type="match status" value="1"/>
</dbReference>